<evidence type="ECO:0000313" key="4">
    <source>
        <dbReference type="Proteomes" id="UP000663860"/>
    </source>
</evidence>
<gene>
    <name evidence="2" type="ORF">IZO911_LOCUS21957</name>
    <name evidence="3" type="ORF">KXQ929_LOCUS16930</name>
</gene>
<protein>
    <recommendedName>
        <fullName evidence="1">F-box domain-containing protein</fullName>
    </recommendedName>
</protein>
<sequence length="206" mass="24238">MEYLPDELFLIIFRYLSKLDIVCAFNNLNHRFQQLTSPYLFNIDFTQKNNINYRTIYSFINEVLPSQGHQIRILTFQIGQQQRLFQSDIHQLTNLTCLTLKSDETYKLNSTDELYQFLANVLSLKTLNKLSITKGKKALKAINTFASYNLIHLTLLQSHDLSYLNCNSIMPFIERLSVDLTSFRTIPKLFQIMMNLKELKLIFSNY</sequence>
<dbReference type="PROSITE" id="PS50181">
    <property type="entry name" value="FBOX"/>
    <property type="match status" value="1"/>
</dbReference>
<proteinExistence type="predicted"/>
<evidence type="ECO:0000313" key="3">
    <source>
        <dbReference type="EMBL" id="CAF3799097.1"/>
    </source>
</evidence>
<dbReference type="EMBL" id="CAJOBB010001045">
    <property type="protein sequence ID" value="CAF3799097.1"/>
    <property type="molecule type" value="Genomic_DNA"/>
</dbReference>
<evidence type="ECO:0000313" key="2">
    <source>
        <dbReference type="EMBL" id="CAF1080965.1"/>
    </source>
</evidence>
<name>A0A814MQ29_9BILA</name>
<dbReference type="EMBL" id="CAJNOE010000241">
    <property type="protein sequence ID" value="CAF1080965.1"/>
    <property type="molecule type" value="Genomic_DNA"/>
</dbReference>
<comment type="caution">
    <text evidence="2">The sequence shown here is derived from an EMBL/GenBank/DDBJ whole genome shotgun (WGS) entry which is preliminary data.</text>
</comment>
<feature type="domain" description="F-box" evidence="1">
    <location>
        <begin position="1"/>
        <end position="48"/>
    </location>
</feature>
<dbReference type="AlphaFoldDB" id="A0A814MQ29"/>
<accession>A0A814MQ29</accession>
<reference evidence="2" key="1">
    <citation type="submission" date="2021-02" db="EMBL/GenBank/DDBJ databases">
        <authorList>
            <person name="Nowell W R."/>
        </authorList>
    </citation>
    <scope>NUCLEOTIDE SEQUENCE</scope>
</reference>
<organism evidence="2 4">
    <name type="scientific">Adineta steineri</name>
    <dbReference type="NCBI Taxonomy" id="433720"/>
    <lineage>
        <taxon>Eukaryota</taxon>
        <taxon>Metazoa</taxon>
        <taxon>Spiralia</taxon>
        <taxon>Gnathifera</taxon>
        <taxon>Rotifera</taxon>
        <taxon>Eurotatoria</taxon>
        <taxon>Bdelloidea</taxon>
        <taxon>Adinetida</taxon>
        <taxon>Adinetidae</taxon>
        <taxon>Adineta</taxon>
    </lineage>
</organism>
<dbReference type="Proteomes" id="UP000663860">
    <property type="component" value="Unassembled WGS sequence"/>
</dbReference>
<dbReference type="Proteomes" id="UP000663868">
    <property type="component" value="Unassembled WGS sequence"/>
</dbReference>
<evidence type="ECO:0000259" key="1">
    <source>
        <dbReference type="PROSITE" id="PS50181"/>
    </source>
</evidence>
<dbReference type="InterPro" id="IPR001810">
    <property type="entry name" value="F-box_dom"/>
</dbReference>